<sequence>MAQLYAGYAVPGSVAQQLVVQCPSCAFRFPLSPAYIYPEIWPQNVQYSQASSFQYTQPLIQHSSPQNRMRSAFYVPAAPRHHVFNVNQQYREMTNSTSGTQCALRNAVVMNDMLARQMRDVIIDILGSPIYKYGIAICQLMVLLKQSCANYNIILPSPIVDNFKEFLRYEMADYVEVEDDLCRYRRPVLSIQEESISNSTVCGKISSHSETPPVTLVRWQASQRCSITPAIDTNTSYSSKKMEKFVSKKNEIKEGIMYKNVEEPSFCLTKFHDNKSKHLSHGVEGYRSSDDADKTMMMLTTNTDPVVTDGDKKCSVLHEYAEINTISEHSYTKNNLTEIKKRWKKIFIGDLKELIKYLRMVDNYFRESGSKFTLAEFKEMFGELSKRWEFCDIDLVEMDIINVVHDIGFNEEPVLSVNPAIREIEFPELGELAKQIYTLLSKLLQSVSSVKVEVIARTVNFGLNSSKTIEEKYALLWEVLSDFQFQDIFVVDVLQKQNKERGFDVMVRLNPNLDLPGVFAQ</sequence>
<evidence type="ECO:0000313" key="2">
    <source>
        <dbReference type="Proteomes" id="UP000277928"/>
    </source>
</evidence>
<dbReference type="OrthoDB" id="5819447at2759"/>
<keyword evidence="2" id="KW-1185">Reference proteome</keyword>
<dbReference type="EMBL" id="UYRX01000200">
    <property type="protein sequence ID" value="VDK77258.1"/>
    <property type="molecule type" value="Genomic_DNA"/>
</dbReference>
<dbReference type="OMA" id="WEFCDID"/>
<organism evidence="1 2">
    <name type="scientific">Litomosoides sigmodontis</name>
    <name type="common">Filarial nematode worm</name>
    <dbReference type="NCBI Taxonomy" id="42156"/>
    <lineage>
        <taxon>Eukaryota</taxon>
        <taxon>Metazoa</taxon>
        <taxon>Ecdysozoa</taxon>
        <taxon>Nematoda</taxon>
        <taxon>Chromadorea</taxon>
        <taxon>Rhabditida</taxon>
        <taxon>Spirurina</taxon>
        <taxon>Spiruromorpha</taxon>
        <taxon>Filarioidea</taxon>
        <taxon>Onchocercidae</taxon>
        <taxon>Litomosoides</taxon>
    </lineage>
</organism>
<accession>A0A3P6UE19</accession>
<proteinExistence type="predicted"/>
<dbReference type="AlphaFoldDB" id="A0A3P6UE19"/>
<dbReference type="Proteomes" id="UP000277928">
    <property type="component" value="Unassembled WGS sequence"/>
</dbReference>
<protein>
    <submittedName>
        <fullName evidence="1">Uncharacterized protein</fullName>
    </submittedName>
</protein>
<name>A0A3P6UE19_LITSI</name>
<evidence type="ECO:0000313" key="1">
    <source>
        <dbReference type="EMBL" id="VDK77258.1"/>
    </source>
</evidence>
<reference evidence="1 2" key="1">
    <citation type="submission" date="2018-08" db="EMBL/GenBank/DDBJ databases">
        <authorList>
            <person name="Laetsch R D."/>
            <person name="Stevens L."/>
            <person name="Kumar S."/>
            <person name="Blaxter L. M."/>
        </authorList>
    </citation>
    <scope>NUCLEOTIDE SEQUENCE [LARGE SCALE GENOMIC DNA]</scope>
</reference>
<gene>
    <name evidence="1" type="ORF">NLS_LOCUS3590</name>
</gene>